<feature type="domain" description="Transposase IS204/IS1001/IS1096/IS1165 DDE" evidence="2">
    <location>
        <begin position="33"/>
        <end position="104"/>
    </location>
</feature>
<evidence type="ECO:0000256" key="1">
    <source>
        <dbReference type="SAM" id="MobiDB-lite"/>
    </source>
</evidence>
<comment type="caution">
    <text evidence="3">The sequence shown here is derived from an EMBL/GenBank/DDBJ whole genome shotgun (WGS) entry which is preliminary data.</text>
</comment>
<sequence length="204" mass="23298">MTNDGQSTLPKMTVSMPHEFSPEVGSSALSTWLKDHPGVEIIARDRAGAYASGAREGAPNAQQVADRWHLLRNCSDALQNVVERRYRLVRDIGKSLVDRFVEDGGSDARPEDRAVLPAHSRRQHARHKERRALFDEMVRLAGIGWSQLAIRRELGIDLKTIRKWLKDEQPGTWRRTVFTPNPADIHEDYVRRRWGEGCRNATRL</sequence>
<organism evidence="3 4">
    <name type="scientific">Metarhizobium album</name>
    <dbReference type="NCBI Taxonomy" id="2182425"/>
    <lineage>
        <taxon>Bacteria</taxon>
        <taxon>Pseudomonadati</taxon>
        <taxon>Pseudomonadota</taxon>
        <taxon>Alphaproteobacteria</taxon>
        <taxon>Hyphomicrobiales</taxon>
        <taxon>Rhizobiaceae</taxon>
        <taxon>Metarhizobium</taxon>
    </lineage>
</organism>
<dbReference type="OrthoDB" id="46712at2"/>
<protein>
    <recommendedName>
        <fullName evidence="2">Transposase IS204/IS1001/IS1096/IS1165 DDE domain-containing protein</fullName>
    </recommendedName>
</protein>
<accession>A0A2U2DKW4</accession>
<name>A0A2U2DKW4_9HYPH</name>
<reference evidence="3 4" key="1">
    <citation type="submission" date="2018-05" db="EMBL/GenBank/DDBJ databases">
        <title>The draft genome of strain NS-104.</title>
        <authorList>
            <person name="Hang P."/>
            <person name="Jiang J."/>
        </authorList>
    </citation>
    <scope>NUCLEOTIDE SEQUENCE [LARGE SCALE GENOMIC DNA]</scope>
    <source>
        <strain evidence="3 4">NS-104</strain>
    </source>
</reference>
<dbReference type="PANTHER" id="PTHR33498:SF1">
    <property type="entry name" value="TRANSPOSASE FOR INSERTION SEQUENCE ELEMENT IS1557"/>
    <property type="match status" value="1"/>
</dbReference>
<dbReference type="AlphaFoldDB" id="A0A2U2DKW4"/>
<dbReference type="InterPro" id="IPR047951">
    <property type="entry name" value="Transpos_ISL3"/>
</dbReference>
<feature type="region of interest" description="Disordered" evidence="1">
    <location>
        <begin position="1"/>
        <end position="20"/>
    </location>
</feature>
<gene>
    <name evidence="3" type="ORF">DEM27_23710</name>
</gene>
<proteinExistence type="predicted"/>
<keyword evidence="4" id="KW-1185">Reference proteome</keyword>
<dbReference type="Proteomes" id="UP000245252">
    <property type="component" value="Unassembled WGS sequence"/>
</dbReference>
<evidence type="ECO:0000313" key="3">
    <source>
        <dbReference type="EMBL" id="PWE53923.1"/>
    </source>
</evidence>
<evidence type="ECO:0000259" key="2">
    <source>
        <dbReference type="Pfam" id="PF01610"/>
    </source>
</evidence>
<dbReference type="InterPro" id="IPR002560">
    <property type="entry name" value="Transposase_DDE"/>
</dbReference>
<dbReference type="EMBL" id="QFBC01000013">
    <property type="protein sequence ID" value="PWE53923.1"/>
    <property type="molecule type" value="Genomic_DNA"/>
</dbReference>
<feature type="compositionally biased region" description="Polar residues" evidence="1">
    <location>
        <begin position="1"/>
        <end position="10"/>
    </location>
</feature>
<dbReference type="PANTHER" id="PTHR33498">
    <property type="entry name" value="TRANSPOSASE FOR INSERTION SEQUENCE ELEMENT IS1557"/>
    <property type="match status" value="1"/>
</dbReference>
<dbReference type="Pfam" id="PF01610">
    <property type="entry name" value="DDE_Tnp_ISL3"/>
    <property type="match status" value="1"/>
</dbReference>
<evidence type="ECO:0000313" key="4">
    <source>
        <dbReference type="Proteomes" id="UP000245252"/>
    </source>
</evidence>